<dbReference type="AlphaFoldDB" id="A0A024FTG5"/>
<keyword evidence="3" id="KW-1185">Reference proteome</keyword>
<protein>
    <submittedName>
        <fullName evidence="2">Uncharacterized protein</fullName>
    </submittedName>
</protein>
<sequence length="264" mass="30492">MAAMKKLYQVFLLGIHVIGKPTHQRQLSPKYSVGPDPNQETLYPVFVRRSDLKHVNEAECKYFKYVENTEQLIDVLKGHDIKDRRLVLDQLETLFTKNDEVTKFWKKIQELNLSPHSIQVYLTQGPCHFLAGPFPAYPIAFYSNTAWKKLYKTESSGPATVKELERRAIDHFTKNYDGPTFYIDYANSITTQPNVATTRDGNLVVTYPKAENPAIESDPTPPTIPTNEHRRKRHVEETPLDNKMAFTPLTTFEKGFQVYRIENI</sequence>
<evidence type="ECO:0000313" key="2">
    <source>
        <dbReference type="EMBL" id="CCI10395.1"/>
    </source>
</evidence>
<feature type="region of interest" description="Disordered" evidence="1">
    <location>
        <begin position="212"/>
        <end position="239"/>
    </location>
</feature>
<accession>A0A024FTG5</accession>
<comment type="caution">
    <text evidence="2">The sequence shown here is derived from an EMBL/GenBank/DDBJ whole genome shotgun (WGS) entry which is preliminary data.</text>
</comment>
<proteinExistence type="predicted"/>
<evidence type="ECO:0000313" key="3">
    <source>
        <dbReference type="Proteomes" id="UP000053237"/>
    </source>
</evidence>
<gene>
    <name evidence="2" type="ORF">BN9_097060</name>
</gene>
<reference evidence="2 3" key="1">
    <citation type="submission" date="2012-05" db="EMBL/GenBank/DDBJ databases">
        <title>Recombination and specialization in a pathogen metapopulation.</title>
        <authorList>
            <person name="Gardiner A."/>
            <person name="Kemen E."/>
            <person name="Schultz-Larsen T."/>
            <person name="MacLean D."/>
            <person name="Van Oosterhout C."/>
            <person name="Jones J.D.G."/>
        </authorList>
    </citation>
    <scope>NUCLEOTIDE SEQUENCE [LARGE SCALE GENOMIC DNA]</scope>
    <source>
        <strain evidence="2 3">Ac Nc2</strain>
    </source>
</reference>
<name>A0A024FTG5_9STRA</name>
<dbReference type="Proteomes" id="UP000053237">
    <property type="component" value="Unassembled WGS sequence"/>
</dbReference>
<organism evidence="2 3">
    <name type="scientific">Albugo candida</name>
    <dbReference type="NCBI Taxonomy" id="65357"/>
    <lineage>
        <taxon>Eukaryota</taxon>
        <taxon>Sar</taxon>
        <taxon>Stramenopiles</taxon>
        <taxon>Oomycota</taxon>
        <taxon>Peronosporomycetes</taxon>
        <taxon>Albuginales</taxon>
        <taxon>Albuginaceae</taxon>
        <taxon>Albugo</taxon>
    </lineage>
</organism>
<evidence type="ECO:0000256" key="1">
    <source>
        <dbReference type="SAM" id="MobiDB-lite"/>
    </source>
</evidence>
<dbReference type="InParanoid" id="A0A024FTG5"/>
<dbReference type="EMBL" id="CAIX01000233">
    <property type="protein sequence ID" value="CCI10395.1"/>
    <property type="molecule type" value="Genomic_DNA"/>
</dbReference>